<evidence type="ECO:0000256" key="1">
    <source>
        <dbReference type="SAM" id="Phobius"/>
    </source>
</evidence>
<dbReference type="EMBL" id="LR134142">
    <property type="protein sequence ID" value="VEA03534.1"/>
    <property type="molecule type" value="Genomic_DNA"/>
</dbReference>
<keyword evidence="1" id="KW-0812">Transmembrane</keyword>
<keyword evidence="1" id="KW-1133">Transmembrane helix</keyword>
<proteinExistence type="predicted"/>
<protein>
    <submittedName>
        <fullName evidence="2">Uncharacterized protein</fullName>
    </submittedName>
</protein>
<organism evidence="2 3">
    <name type="scientific">Salmonella enterica subsp. enterica serovar Sanjuan</name>
    <dbReference type="NCBI Taxonomy" id="1160765"/>
    <lineage>
        <taxon>Bacteria</taxon>
        <taxon>Pseudomonadati</taxon>
        <taxon>Pseudomonadota</taxon>
        <taxon>Gammaproteobacteria</taxon>
        <taxon>Enterobacterales</taxon>
        <taxon>Enterobacteriaceae</taxon>
        <taxon>Salmonella</taxon>
    </lineage>
</organism>
<name>A0A447NJR6_SALET</name>
<keyword evidence="1" id="KW-0472">Membrane</keyword>
<feature type="transmembrane region" description="Helical" evidence="1">
    <location>
        <begin position="81"/>
        <end position="102"/>
    </location>
</feature>
<evidence type="ECO:0000313" key="3">
    <source>
        <dbReference type="Proteomes" id="UP000276345"/>
    </source>
</evidence>
<sequence length="109" mass="12143">MPSITKLKVLSLDFRKLIFDLYKDTFVCIAIAIVGVYLIKNGFPYIGWLTYIIAGALAILASLSTVNMVQEKFRSEEISKFGFSILLFFSLFSVIILIGGLVKGVKDIL</sequence>
<feature type="transmembrane region" description="Helical" evidence="1">
    <location>
        <begin position="45"/>
        <end position="69"/>
    </location>
</feature>
<accession>A0A447NJR6</accession>
<evidence type="ECO:0000313" key="2">
    <source>
        <dbReference type="EMBL" id="VEA03534.1"/>
    </source>
</evidence>
<gene>
    <name evidence="2" type="ORF">NCTC7406_00914</name>
</gene>
<dbReference type="AlphaFoldDB" id="A0A447NJR6"/>
<feature type="transmembrane region" description="Helical" evidence="1">
    <location>
        <begin position="21"/>
        <end position="39"/>
    </location>
</feature>
<reference evidence="2 3" key="1">
    <citation type="submission" date="2018-12" db="EMBL/GenBank/DDBJ databases">
        <authorList>
            <consortium name="Pathogen Informatics"/>
        </authorList>
    </citation>
    <scope>NUCLEOTIDE SEQUENCE [LARGE SCALE GENOMIC DNA]</scope>
    <source>
        <strain evidence="2 3">NCTC7406</strain>
    </source>
</reference>
<dbReference type="Proteomes" id="UP000276345">
    <property type="component" value="Chromosome"/>
</dbReference>